<dbReference type="EMBL" id="PFAM01000026">
    <property type="protein sequence ID" value="PIT95668.1"/>
    <property type="molecule type" value="Genomic_DNA"/>
</dbReference>
<evidence type="ECO:0000313" key="1">
    <source>
        <dbReference type="EMBL" id="PIT95668.1"/>
    </source>
</evidence>
<gene>
    <name evidence="1" type="ORF">COT94_04625</name>
</gene>
<sequence length="68" mass="8374">MVWKIKIYLIILKWLCLTDYIIYPHCRKELQKELGMFKKKTGYPIIELEDEQVCVIDRSVFYYINRDL</sequence>
<protein>
    <submittedName>
        <fullName evidence="1">Uncharacterized protein</fullName>
    </submittedName>
</protein>
<accession>A0A2M6WS86</accession>
<comment type="caution">
    <text evidence="1">The sequence shown here is derived from an EMBL/GenBank/DDBJ whole genome shotgun (WGS) entry which is preliminary data.</text>
</comment>
<name>A0A2M6WS86_9BACT</name>
<evidence type="ECO:0000313" key="2">
    <source>
        <dbReference type="Proteomes" id="UP000228533"/>
    </source>
</evidence>
<dbReference type="AlphaFoldDB" id="A0A2M6WS86"/>
<organism evidence="1 2">
    <name type="scientific">Candidatus Falkowbacteria bacterium CG10_big_fil_rev_8_21_14_0_10_37_14</name>
    <dbReference type="NCBI Taxonomy" id="1974561"/>
    <lineage>
        <taxon>Bacteria</taxon>
        <taxon>Candidatus Falkowiibacteriota</taxon>
    </lineage>
</organism>
<dbReference type="Proteomes" id="UP000228533">
    <property type="component" value="Unassembled WGS sequence"/>
</dbReference>
<reference evidence="2" key="1">
    <citation type="submission" date="2017-09" db="EMBL/GenBank/DDBJ databases">
        <title>Depth-based differentiation of microbial function through sediment-hosted aquifers and enrichment of novel symbionts in the deep terrestrial subsurface.</title>
        <authorList>
            <person name="Probst A.J."/>
            <person name="Ladd B."/>
            <person name="Jarett J.K."/>
            <person name="Geller-Mcgrath D.E."/>
            <person name="Sieber C.M.K."/>
            <person name="Emerson J.B."/>
            <person name="Anantharaman K."/>
            <person name="Thomas B.C."/>
            <person name="Malmstrom R."/>
            <person name="Stieglmeier M."/>
            <person name="Klingl A."/>
            <person name="Woyke T."/>
            <person name="Ryan C.M."/>
            <person name="Banfield J.F."/>
        </authorList>
    </citation>
    <scope>NUCLEOTIDE SEQUENCE [LARGE SCALE GENOMIC DNA]</scope>
</reference>
<proteinExistence type="predicted"/>